<dbReference type="PANTHER" id="PTHR48111">
    <property type="entry name" value="REGULATOR OF RPOS"/>
    <property type="match status" value="1"/>
</dbReference>
<keyword evidence="1" id="KW-0597">Phosphoprotein</keyword>
<evidence type="ECO:0000256" key="3">
    <source>
        <dbReference type="ARBA" id="ARBA00023125"/>
    </source>
</evidence>
<dbReference type="InterPro" id="IPR001867">
    <property type="entry name" value="OmpR/PhoB-type_DNA-bd"/>
</dbReference>
<dbReference type="Gene3D" id="1.10.10.10">
    <property type="entry name" value="Winged helix-like DNA-binding domain superfamily/Winged helix DNA-binding domain"/>
    <property type="match status" value="1"/>
</dbReference>
<dbReference type="InterPro" id="IPR001789">
    <property type="entry name" value="Sig_transdc_resp-reg_receiver"/>
</dbReference>
<dbReference type="CDD" id="cd00383">
    <property type="entry name" value="trans_reg_C"/>
    <property type="match status" value="1"/>
</dbReference>
<dbReference type="Pfam" id="PF00072">
    <property type="entry name" value="Response_reg"/>
    <property type="match status" value="1"/>
</dbReference>
<evidence type="ECO:0000259" key="4">
    <source>
        <dbReference type="PROSITE" id="PS50110"/>
    </source>
</evidence>
<reference evidence="6" key="1">
    <citation type="submission" date="2020-05" db="EMBL/GenBank/DDBJ databases">
        <authorList>
            <person name="Chiriac C."/>
            <person name="Salcher M."/>
            <person name="Ghai R."/>
            <person name="Kavagutti S V."/>
        </authorList>
    </citation>
    <scope>NUCLEOTIDE SEQUENCE</scope>
</reference>
<dbReference type="GO" id="GO:0000976">
    <property type="term" value="F:transcription cis-regulatory region binding"/>
    <property type="evidence" value="ECO:0007669"/>
    <property type="project" value="TreeGrafter"/>
</dbReference>
<dbReference type="GO" id="GO:0000156">
    <property type="term" value="F:phosphorelay response regulator activity"/>
    <property type="evidence" value="ECO:0007669"/>
    <property type="project" value="TreeGrafter"/>
</dbReference>
<dbReference type="InterPro" id="IPR039420">
    <property type="entry name" value="WalR-like"/>
</dbReference>
<dbReference type="EMBL" id="CAEZYU010000015">
    <property type="protein sequence ID" value="CAB4733733.1"/>
    <property type="molecule type" value="Genomic_DNA"/>
</dbReference>
<evidence type="ECO:0000313" key="6">
    <source>
        <dbReference type="EMBL" id="CAB4733733.1"/>
    </source>
</evidence>
<feature type="domain" description="Response regulatory" evidence="4">
    <location>
        <begin position="7"/>
        <end position="120"/>
    </location>
</feature>
<dbReference type="SMART" id="SM00448">
    <property type="entry name" value="REC"/>
    <property type="match status" value="1"/>
</dbReference>
<sequence>MSTDSTQILVVEDSPTWQQLIQVALEDPRYVLTTVDTASAARDSVATHNPMLILLDIGLPDADGFELCKELRSQTDAYILILTAKNSEIDRVLGLSLGADDYVTKPFSARELSARVHALLRRTLDRPRTTTVRHLGDLVLDTGAHLVTLNDEVVELTRTEFDLLDALSEQVGQAWTRRDLLQRIWGDSYFGSDNLVDTHIANLRKKIDAPGAPSRVNTVRGVGYRLSL</sequence>
<dbReference type="Pfam" id="PF00486">
    <property type="entry name" value="Trans_reg_C"/>
    <property type="match status" value="1"/>
</dbReference>
<gene>
    <name evidence="6" type="ORF">UFOPK2766_00498</name>
</gene>
<evidence type="ECO:0000256" key="2">
    <source>
        <dbReference type="ARBA" id="ARBA00023012"/>
    </source>
</evidence>
<dbReference type="InterPro" id="IPR011006">
    <property type="entry name" value="CheY-like_superfamily"/>
</dbReference>
<dbReference type="PROSITE" id="PS51755">
    <property type="entry name" value="OMPR_PHOB"/>
    <property type="match status" value="1"/>
</dbReference>
<accession>A0A6J6SG90</accession>
<dbReference type="PANTHER" id="PTHR48111:SF40">
    <property type="entry name" value="PHOSPHATE REGULON TRANSCRIPTIONAL REGULATORY PROTEIN PHOB"/>
    <property type="match status" value="1"/>
</dbReference>
<dbReference type="InterPro" id="IPR036388">
    <property type="entry name" value="WH-like_DNA-bd_sf"/>
</dbReference>
<organism evidence="6">
    <name type="scientific">freshwater metagenome</name>
    <dbReference type="NCBI Taxonomy" id="449393"/>
    <lineage>
        <taxon>unclassified sequences</taxon>
        <taxon>metagenomes</taxon>
        <taxon>ecological metagenomes</taxon>
    </lineage>
</organism>
<dbReference type="SMART" id="SM00862">
    <property type="entry name" value="Trans_reg_C"/>
    <property type="match status" value="1"/>
</dbReference>
<feature type="domain" description="OmpR/PhoB-type" evidence="5">
    <location>
        <begin position="130"/>
        <end position="228"/>
    </location>
</feature>
<proteinExistence type="predicted"/>
<dbReference type="GO" id="GO:0005829">
    <property type="term" value="C:cytosol"/>
    <property type="evidence" value="ECO:0007669"/>
    <property type="project" value="TreeGrafter"/>
</dbReference>
<evidence type="ECO:0000256" key="1">
    <source>
        <dbReference type="ARBA" id="ARBA00022553"/>
    </source>
</evidence>
<protein>
    <submittedName>
        <fullName evidence="6">Unannotated protein</fullName>
    </submittedName>
</protein>
<dbReference type="GO" id="GO:0006355">
    <property type="term" value="P:regulation of DNA-templated transcription"/>
    <property type="evidence" value="ECO:0007669"/>
    <property type="project" value="InterPro"/>
</dbReference>
<dbReference type="InterPro" id="IPR016032">
    <property type="entry name" value="Sig_transdc_resp-reg_C-effctor"/>
</dbReference>
<dbReference type="GO" id="GO:0032993">
    <property type="term" value="C:protein-DNA complex"/>
    <property type="evidence" value="ECO:0007669"/>
    <property type="project" value="TreeGrafter"/>
</dbReference>
<dbReference type="SUPFAM" id="SSF46894">
    <property type="entry name" value="C-terminal effector domain of the bipartite response regulators"/>
    <property type="match status" value="1"/>
</dbReference>
<dbReference type="PROSITE" id="PS50110">
    <property type="entry name" value="RESPONSE_REGULATORY"/>
    <property type="match status" value="1"/>
</dbReference>
<dbReference type="Gene3D" id="3.40.50.2300">
    <property type="match status" value="1"/>
</dbReference>
<evidence type="ECO:0000259" key="5">
    <source>
        <dbReference type="PROSITE" id="PS51755"/>
    </source>
</evidence>
<dbReference type="SUPFAM" id="SSF52172">
    <property type="entry name" value="CheY-like"/>
    <property type="match status" value="1"/>
</dbReference>
<dbReference type="Gene3D" id="6.10.250.690">
    <property type="match status" value="1"/>
</dbReference>
<name>A0A6J6SG90_9ZZZZ</name>
<keyword evidence="2" id="KW-0902">Two-component regulatory system</keyword>
<dbReference type="AlphaFoldDB" id="A0A6J6SG90"/>
<keyword evidence="3" id="KW-0238">DNA-binding</keyword>